<evidence type="ECO:0000259" key="5">
    <source>
        <dbReference type="PROSITE" id="PS50975"/>
    </source>
</evidence>
<dbReference type="Proteomes" id="UP000034783">
    <property type="component" value="Unassembled WGS sequence"/>
</dbReference>
<keyword evidence="4" id="KW-0067">ATP-binding</keyword>
<dbReference type="SUPFAM" id="SSF56059">
    <property type="entry name" value="Glutathione synthetase ATP-binding domain-like"/>
    <property type="match status" value="1"/>
</dbReference>
<keyword evidence="3" id="KW-0961">Cell wall biogenesis/degradation</keyword>
<organism evidence="6 7">
    <name type="scientific">candidate division WWE3 bacterium GW2011_GWB1_44_4</name>
    <dbReference type="NCBI Taxonomy" id="1619116"/>
    <lineage>
        <taxon>Bacteria</taxon>
        <taxon>Katanobacteria</taxon>
    </lineage>
</organism>
<dbReference type="InterPro" id="IPR016185">
    <property type="entry name" value="PreATP-grasp_dom_sf"/>
</dbReference>
<reference evidence="6 7" key="1">
    <citation type="journal article" date="2015" name="Nature">
        <title>rRNA introns, odd ribosomes, and small enigmatic genomes across a large radiation of phyla.</title>
        <authorList>
            <person name="Brown C.T."/>
            <person name="Hug L.A."/>
            <person name="Thomas B.C."/>
            <person name="Sharon I."/>
            <person name="Castelle C.J."/>
            <person name="Singh A."/>
            <person name="Wilkins M.J."/>
            <person name="Williams K.H."/>
            <person name="Banfield J.F."/>
        </authorList>
    </citation>
    <scope>NUCLEOTIDE SEQUENCE [LARGE SCALE GENOMIC DNA]</scope>
</reference>
<proteinExistence type="inferred from homology"/>
<dbReference type="PANTHER" id="PTHR23132:SF23">
    <property type="entry name" value="D-ALANINE--D-ALANINE LIGASE B"/>
    <property type="match status" value="1"/>
</dbReference>
<dbReference type="Pfam" id="PF07478">
    <property type="entry name" value="Dala_Dala_lig_C"/>
    <property type="match status" value="1"/>
</dbReference>
<protein>
    <submittedName>
        <fullName evidence="6">D-alanine-D-alanine ligase-like protein</fullName>
    </submittedName>
</protein>
<name>A0A0G1J9R6_UNCKA</name>
<dbReference type="GO" id="GO:0071555">
    <property type="term" value="P:cell wall organization"/>
    <property type="evidence" value="ECO:0007669"/>
    <property type="project" value="UniProtKB-KW"/>
</dbReference>
<dbReference type="PROSITE" id="PS50975">
    <property type="entry name" value="ATP_GRASP"/>
    <property type="match status" value="1"/>
</dbReference>
<dbReference type="PANTHER" id="PTHR23132">
    <property type="entry name" value="D-ALANINE--D-ALANINE LIGASE"/>
    <property type="match status" value="1"/>
</dbReference>
<evidence type="ECO:0000256" key="4">
    <source>
        <dbReference type="PROSITE-ProRule" id="PRU00409"/>
    </source>
</evidence>
<dbReference type="Gene3D" id="3.30.470.20">
    <property type="entry name" value="ATP-grasp fold, B domain"/>
    <property type="match status" value="2"/>
</dbReference>
<evidence type="ECO:0000256" key="1">
    <source>
        <dbReference type="ARBA" id="ARBA00010871"/>
    </source>
</evidence>
<evidence type="ECO:0000313" key="6">
    <source>
        <dbReference type="EMBL" id="KKT68416.1"/>
    </source>
</evidence>
<dbReference type="SUPFAM" id="SSF52440">
    <property type="entry name" value="PreATP-grasp domain"/>
    <property type="match status" value="1"/>
</dbReference>
<dbReference type="GO" id="GO:0046872">
    <property type="term" value="F:metal ion binding"/>
    <property type="evidence" value="ECO:0007669"/>
    <property type="project" value="InterPro"/>
</dbReference>
<gene>
    <name evidence="6" type="ORF">UW65_C0044G0002</name>
</gene>
<dbReference type="InterPro" id="IPR011095">
    <property type="entry name" value="Dala_Dala_lig_C"/>
</dbReference>
<keyword evidence="2 6" id="KW-0436">Ligase</keyword>
<dbReference type="Gene3D" id="3.40.50.20">
    <property type="match status" value="1"/>
</dbReference>
<comment type="similarity">
    <text evidence="1">Belongs to the D-alanine--D-alanine ligase family.</text>
</comment>
<dbReference type="GO" id="GO:0008716">
    <property type="term" value="F:D-alanine-D-alanine ligase activity"/>
    <property type="evidence" value="ECO:0007669"/>
    <property type="project" value="InterPro"/>
</dbReference>
<evidence type="ECO:0000256" key="2">
    <source>
        <dbReference type="ARBA" id="ARBA00022598"/>
    </source>
</evidence>
<feature type="domain" description="ATP-grasp" evidence="5">
    <location>
        <begin position="144"/>
        <end position="354"/>
    </location>
</feature>
<dbReference type="GO" id="GO:0005524">
    <property type="term" value="F:ATP binding"/>
    <property type="evidence" value="ECO:0007669"/>
    <property type="project" value="UniProtKB-UniRule"/>
</dbReference>
<evidence type="ECO:0000313" key="7">
    <source>
        <dbReference type="Proteomes" id="UP000034783"/>
    </source>
</evidence>
<dbReference type="EMBL" id="LCJD01000044">
    <property type="protein sequence ID" value="KKT68416.1"/>
    <property type="molecule type" value="Genomic_DNA"/>
</dbReference>
<evidence type="ECO:0000256" key="3">
    <source>
        <dbReference type="ARBA" id="ARBA00023316"/>
    </source>
</evidence>
<keyword evidence="4" id="KW-0547">Nucleotide-binding</keyword>
<comment type="caution">
    <text evidence="6">The sequence shown here is derived from an EMBL/GenBank/DDBJ whole genome shotgun (WGS) entry which is preliminary data.</text>
</comment>
<dbReference type="AlphaFoldDB" id="A0A0G1J9R6"/>
<dbReference type="InterPro" id="IPR011761">
    <property type="entry name" value="ATP-grasp"/>
</dbReference>
<sequence length="381" mass="43201">MILQSKDKKSMNDLLLPKNHFGNGNGHKSVSISRAAIIYSYAERGFFPTEELYITEKNARDDAVCIARELEKMGVQATLIPSNDSIIDELGKTKPEIVFNLVDSIKGNEYLSATIPGILDMLDIPFTGAGLLGLAICYNKFLTKKLLQSAGIPTPNFQLFHTPLDILNVELRYPLISKLNEIHGAVEINATAVAENEKQLRERLTYLIKTYDQPVLVEEFIVGREITAYVLQGNVTKIYLGEKVFNKPDEKYVFATFNDQWSEDTPADKALWPFYYAKYEDSFLKDYVRKAFDITDMLDYAKFDIRMDASGRYYFIDSNANPDFGPKELQTGMGYIIEDLYGVSFQDILRRLINNTIGNAQSEEVVEERVNGKAVVNQQQV</sequence>
<accession>A0A0G1J9R6</accession>